<evidence type="ECO:0000256" key="1">
    <source>
        <dbReference type="SAM" id="MobiDB-lite"/>
    </source>
</evidence>
<evidence type="ECO:0000313" key="4">
    <source>
        <dbReference type="Proteomes" id="UP000887013"/>
    </source>
</evidence>
<comment type="caution">
    <text evidence="3">The sequence shown here is derived from an EMBL/GenBank/DDBJ whole genome shotgun (WGS) entry which is preliminary data.</text>
</comment>
<sequence>MFENRSTKVRGRLHDMDLSESSPSKYSKLSTDKSDSRSSRMLMTFVEEVKRKKPKNYRFHYEWESEFLFTMSNGKCTCLICHATVAISKKSNLRRHFTTMHKNFNEQYPENSSARAMKVVELKSAFPASSLMDDCVAMGLAPTKPPSPSATSKYYDFFPPPEVVIFLIILFCIRSFPCPLLK</sequence>
<accession>A0A8X6PYU7</accession>
<dbReference type="EMBL" id="BMAW01075419">
    <property type="protein sequence ID" value="GFT96868.1"/>
    <property type="molecule type" value="Genomic_DNA"/>
</dbReference>
<gene>
    <name evidence="3" type="primary">AVEN_219520_1</name>
    <name evidence="3" type="ORF">NPIL_169061</name>
</gene>
<evidence type="ECO:0000259" key="2">
    <source>
        <dbReference type="Pfam" id="PF18658"/>
    </source>
</evidence>
<protein>
    <recommendedName>
        <fullName evidence="2">SPIN-DOC-like zinc-finger domain-containing protein</fullName>
    </recommendedName>
</protein>
<dbReference type="InterPro" id="IPR040647">
    <property type="entry name" value="SPIN-DOC_Znf-C2H2"/>
</dbReference>
<name>A0A8X6PYU7_NEPPI</name>
<proteinExistence type="predicted"/>
<dbReference type="PANTHER" id="PTHR45913:SF21">
    <property type="entry name" value="DUF4371 DOMAIN-CONTAINING PROTEIN"/>
    <property type="match status" value="1"/>
</dbReference>
<dbReference type="PANTHER" id="PTHR45913">
    <property type="entry name" value="EPM2A-INTERACTING PROTEIN 1"/>
    <property type="match status" value="1"/>
</dbReference>
<feature type="domain" description="SPIN-DOC-like zinc-finger" evidence="2">
    <location>
        <begin position="62"/>
        <end position="105"/>
    </location>
</feature>
<feature type="compositionally biased region" description="Low complexity" evidence="1">
    <location>
        <begin position="19"/>
        <end position="29"/>
    </location>
</feature>
<dbReference type="Proteomes" id="UP000887013">
    <property type="component" value="Unassembled WGS sequence"/>
</dbReference>
<keyword evidence="4" id="KW-1185">Reference proteome</keyword>
<dbReference type="AlphaFoldDB" id="A0A8X6PYU7"/>
<evidence type="ECO:0000313" key="3">
    <source>
        <dbReference type="EMBL" id="GFT96868.1"/>
    </source>
</evidence>
<dbReference type="Pfam" id="PF18658">
    <property type="entry name" value="zf-C2H2_12"/>
    <property type="match status" value="1"/>
</dbReference>
<organism evidence="3 4">
    <name type="scientific">Nephila pilipes</name>
    <name type="common">Giant wood spider</name>
    <name type="synonym">Nephila maculata</name>
    <dbReference type="NCBI Taxonomy" id="299642"/>
    <lineage>
        <taxon>Eukaryota</taxon>
        <taxon>Metazoa</taxon>
        <taxon>Ecdysozoa</taxon>
        <taxon>Arthropoda</taxon>
        <taxon>Chelicerata</taxon>
        <taxon>Arachnida</taxon>
        <taxon>Araneae</taxon>
        <taxon>Araneomorphae</taxon>
        <taxon>Entelegynae</taxon>
        <taxon>Araneoidea</taxon>
        <taxon>Nephilidae</taxon>
        <taxon>Nephila</taxon>
    </lineage>
</organism>
<feature type="region of interest" description="Disordered" evidence="1">
    <location>
        <begin position="1"/>
        <end position="35"/>
    </location>
</feature>
<reference evidence="3" key="1">
    <citation type="submission" date="2020-08" db="EMBL/GenBank/DDBJ databases">
        <title>Multicomponent nature underlies the extraordinary mechanical properties of spider dragline silk.</title>
        <authorList>
            <person name="Kono N."/>
            <person name="Nakamura H."/>
            <person name="Mori M."/>
            <person name="Yoshida Y."/>
            <person name="Ohtoshi R."/>
            <person name="Malay A.D."/>
            <person name="Moran D.A.P."/>
            <person name="Tomita M."/>
            <person name="Numata K."/>
            <person name="Arakawa K."/>
        </authorList>
    </citation>
    <scope>NUCLEOTIDE SEQUENCE</scope>
</reference>
<dbReference type="OrthoDB" id="6431883at2759"/>